<feature type="domain" description="GHMP kinase C-terminal" evidence="10">
    <location>
        <begin position="207"/>
        <end position="283"/>
    </location>
</feature>
<dbReference type="OrthoDB" id="9769912at2"/>
<evidence type="ECO:0000313" key="11">
    <source>
        <dbReference type="EMBL" id="TCZ68320.1"/>
    </source>
</evidence>
<feature type="domain" description="GHMP kinase N-terminal" evidence="9">
    <location>
        <begin position="65"/>
        <end position="147"/>
    </location>
</feature>
<reference evidence="11 12" key="1">
    <citation type="submission" date="2019-03" db="EMBL/GenBank/DDBJ databases">
        <authorList>
            <person name="Kim M.K.M."/>
        </authorList>
    </citation>
    <scope>NUCLEOTIDE SEQUENCE [LARGE SCALE GENOMIC DNA]</scope>
    <source>
        <strain evidence="11 12">17J68-15</strain>
    </source>
</reference>
<comment type="subcellular location">
    <subcellularLocation>
        <location evidence="7">Cytoplasm</location>
    </subcellularLocation>
</comment>
<dbReference type="NCBIfam" id="TIGR00191">
    <property type="entry name" value="thrB"/>
    <property type="match status" value="1"/>
</dbReference>
<evidence type="ECO:0000256" key="4">
    <source>
        <dbReference type="ARBA" id="ARBA00022741"/>
    </source>
</evidence>
<dbReference type="HAMAP" id="MF_00384">
    <property type="entry name" value="Homoser_kinase"/>
    <property type="match status" value="1"/>
</dbReference>
<evidence type="ECO:0000256" key="2">
    <source>
        <dbReference type="ARBA" id="ARBA00022679"/>
    </source>
</evidence>
<comment type="caution">
    <text evidence="7">Lacks conserved residue(s) required for the propagation of feature annotation.</text>
</comment>
<dbReference type="InterPro" id="IPR013750">
    <property type="entry name" value="GHMP_kinase_C_dom"/>
</dbReference>
<gene>
    <name evidence="7" type="primary">thrB</name>
    <name evidence="11" type="ORF">E0486_14085</name>
</gene>
<keyword evidence="6 7" id="KW-0067">ATP-binding</keyword>
<name>A0A4R4DW61_9BACT</name>
<dbReference type="InterPro" id="IPR006204">
    <property type="entry name" value="GHMP_kinase_N_dom"/>
</dbReference>
<evidence type="ECO:0000259" key="9">
    <source>
        <dbReference type="Pfam" id="PF00288"/>
    </source>
</evidence>
<comment type="function">
    <text evidence="7">Catalyzes the ATP-dependent phosphorylation of L-homoserine to L-homoserine phosphate.</text>
</comment>
<accession>A0A4R4DW61</accession>
<evidence type="ECO:0000256" key="1">
    <source>
        <dbReference type="ARBA" id="ARBA00022605"/>
    </source>
</evidence>
<dbReference type="RefSeq" id="WP_131852884.1">
    <property type="nucleotide sequence ID" value="NZ_SKFH01000028.1"/>
</dbReference>
<keyword evidence="3 7" id="KW-0791">Threonine biosynthesis</keyword>
<comment type="catalytic activity">
    <reaction evidence="7">
        <text>L-homoserine + ATP = O-phospho-L-homoserine + ADP + H(+)</text>
        <dbReference type="Rhea" id="RHEA:13985"/>
        <dbReference type="ChEBI" id="CHEBI:15378"/>
        <dbReference type="ChEBI" id="CHEBI:30616"/>
        <dbReference type="ChEBI" id="CHEBI:57476"/>
        <dbReference type="ChEBI" id="CHEBI:57590"/>
        <dbReference type="ChEBI" id="CHEBI:456216"/>
        <dbReference type="EC" id="2.7.1.39"/>
    </reaction>
</comment>
<evidence type="ECO:0000259" key="10">
    <source>
        <dbReference type="Pfam" id="PF08544"/>
    </source>
</evidence>
<dbReference type="PRINTS" id="PR00958">
    <property type="entry name" value="HOMSERKINASE"/>
</dbReference>
<dbReference type="InterPro" id="IPR000870">
    <property type="entry name" value="Homoserine_kinase"/>
</dbReference>
<dbReference type="EMBL" id="SKFH01000028">
    <property type="protein sequence ID" value="TCZ68320.1"/>
    <property type="molecule type" value="Genomic_DNA"/>
</dbReference>
<dbReference type="InterPro" id="IPR036554">
    <property type="entry name" value="GHMP_kinase_C_sf"/>
</dbReference>
<dbReference type="PANTHER" id="PTHR20861:SF1">
    <property type="entry name" value="HOMOSERINE KINASE"/>
    <property type="match status" value="1"/>
</dbReference>
<dbReference type="PIRSF" id="PIRSF000676">
    <property type="entry name" value="Homoser_kin"/>
    <property type="match status" value="1"/>
</dbReference>
<dbReference type="Pfam" id="PF00288">
    <property type="entry name" value="GHMP_kinases_N"/>
    <property type="match status" value="1"/>
</dbReference>
<evidence type="ECO:0000313" key="12">
    <source>
        <dbReference type="Proteomes" id="UP000295164"/>
    </source>
</evidence>
<evidence type="ECO:0000256" key="5">
    <source>
        <dbReference type="ARBA" id="ARBA00022777"/>
    </source>
</evidence>
<dbReference type="Gene3D" id="3.30.230.10">
    <property type="match status" value="1"/>
</dbReference>
<organism evidence="11 12">
    <name type="scientific">Flaviaesturariibacter aridisoli</name>
    <dbReference type="NCBI Taxonomy" id="2545761"/>
    <lineage>
        <taxon>Bacteria</taxon>
        <taxon>Pseudomonadati</taxon>
        <taxon>Bacteroidota</taxon>
        <taxon>Chitinophagia</taxon>
        <taxon>Chitinophagales</taxon>
        <taxon>Chitinophagaceae</taxon>
        <taxon>Flaviaestuariibacter</taxon>
    </lineage>
</organism>
<keyword evidence="2 7" id="KW-0808">Transferase</keyword>
<evidence type="ECO:0000256" key="7">
    <source>
        <dbReference type="HAMAP-Rule" id="MF_00384"/>
    </source>
</evidence>
<comment type="similarity">
    <text evidence="7">Belongs to the GHMP kinase family. Homoserine kinase subfamily.</text>
</comment>
<protein>
    <recommendedName>
        <fullName evidence="7 8">Homoserine kinase</fullName>
        <shortName evidence="7">HK</shortName>
        <shortName evidence="7">HSK</shortName>
        <ecNumber evidence="7 8">2.7.1.39</ecNumber>
    </recommendedName>
</protein>
<dbReference type="EC" id="2.7.1.39" evidence="7 8"/>
<evidence type="ECO:0000256" key="3">
    <source>
        <dbReference type="ARBA" id="ARBA00022697"/>
    </source>
</evidence>
<dbReference type="SUPFAM" id="SSF54211">
    <property type="entry name" value="Ribosomal protein S5 domain 2-like"/>
    <property type="match status" value="1"/>
</dbReference>
<proteinExistence type="inferred from homology"/>
<dbReference type="GO" id="GO:0004413">
    <property type="term" value="F:homoserine kinase activity"/>
    <property type="evidence" value="ECO:0007669"/>
    <property type="project" value="UniProtKB-UniRule"/>
</dbReference>
<keyword evidence="5 7" id="KW-0418">Kinase</keyword>
<keyword evidence="4 7" id="KW-0547">Nucleotide-binding</keyword>
<keyword evidence="7" id="KW-0963">Cytoplasm</keyword>
<dbReference type="InterPro" id="IPR020568">
    <property type="entry name" value="Ribosomal_Su5_D2-typ_SF"/>
</dbReference>
<dbReference type="GO" id="GO:0009088">
    <property type="term" value="P:threonine biosynthetic process"/>
    <property type="evidence" value="ECO:0007669"/>
    <property type="project" value="UniProtKB-UniRule"/>
</dbReference>
<dbReference type="SUPFAM" id="SSF55060">
    <property type="entry name" value="GHMP Kinase, C-terminal domain"/>
    <property type="match status" value="1"/>
</dbReference>
<dbReference type="GO" id="GO:0005524">
    <property type="term" value="F:ATP binding"/>
    <property type="evidence" value="ECO:0007669"/>
    <property type="project" value="UniProtKB-UniRule"/>
</dbReference>
<comment type="pathway">
    <text evidence="7">Amino-acid biosynthesis; L-threonine biosynthesis; L-threonine from L-aspartate: step 4/5.</text>
</comment>
<comment type="caution">
    <text evidence="11">The sequence shown here is derived from an EMBL/GenBank/DDBJ whole genome shotgun (WGS) entry which is preliminary data.</text>
</comment>
<sequence>MEQVTVSAPGSVSNLGSGFDVLGFALEEPCDALTLRFTDTPGVRLVNESPYPLPDNPEQNVSGVVLLAVLQKTGAGRGFELTVRKRIKPGSGIGSSAASAAGAAVAAATLLGSPFSKLELLDLAMEGEVIASGARHADNVAPCIYGGVTLIRSLNPVDIIALPSADLHVTIVHPQIEIKTSDARAVLRPDVPLKEAIRQWGNLGALVAGFYRNDPELIGRSMEDVVAEPYRKALIPGFDAVRAACVKAGALGGGISGSGPSLFQFSRTKETAQQVADAMSHVYQDLGIAHYTYVTRINPDGVRVLETS</sequence>
<dbReference type="Pfam" id="PF08544">
    <property type="entry name" value="GHMP_kinases_C"/>
    <property type="match status" value="1"/>
</dbReference>
<dbReference type="PANTHER" id="PTHR20861">
    <property type="entry name" value="HOMOSERINE/4-DIPHOSPHOCYTIDYL-2-C-METHYL-D-ERYTHRITOL KINASE"/>
    <property type="match status" value="1"/>
</dbReference>
<dbReference type="NCBIfam" id="NF002288">
    <property type="entry name" value="PRK01212.1-4"/>
    <property type="match status" value="1"/>
</dbReference>
<dbReference type="GO" id="GO:0005737">
    <property type="term" value="C:cytoplasm"/>
    <property type="evidence" value="ECO:0007669"/>
    <property type="project" value="UniProtKB-SubCell"/>
</dbReference>
<dbReference type="AlphaFoldDB" id="A0A4R4DW61"/>
<dbReference type="Gene3D" id="3.30.70.890">
    <property type="entry name" value="GHMP kinase, C-terminal domain"/>
    <property type="match status" value="1"/>
</dbReference>
<dbReference type="UniPathway" id="UPA00050">
    <property type="reaction ID" value="UER00064"/>
</dbReference>
<keyword evidence="12" id="KW-1185">Reference proteome</keyword>
<keyword evidence="1 7" id="KW-0028">Amino-acid biosynthesis</keyword>
<dbReference type="InterPro" id="IPR014721">
    <property type="entry name" value="Ribsml_uS5_D2-typ_fold_subgr"/>
</dbReference>
<dbReference type="Proteomes" id="UP000295164">
    <property type="component" value="Unassembled WGS sequence"/>
</dbReference>
<evidence type="ECO:0000256" key="6">
    <source>
        <dbReference type="ARBA" id="ARBA00022840"/>
    </source>
</evidence>
<evidence type="ECO:0000256" key="8">
    <source>
        <dbReference type="NCBIfam" id="TIGR00191"/>
    </source>
</evidence>